<dbReference type="Proteomes" id="UP000585638">
    <property type="component" value="Unassembled WGS sequence"/>
</dbReference>
<name>A0A7W9KE45_9PSEU</name>
<evidence type="ECO:0000313" key="1">
    <source>
        <dbReference type="EMBL" id="MBB5890925.1"/>
    </source>
</evidence>
<dbReference type="EMBL" id="JACHIR010000001">
    <property type="protein sequence ID" value="MBB5890925.1"/>
    <property type="molecule type" value="Genomic_DNA"/>
</dbReference>
<proteinExistence type="predicted"/>
<comment type="caution">
    <text evidence="1">The sequence shown here is derived from an EMBL/GenBank/DDBJ whole genome shotgun (WGS) entry which is preliminary data.</text>
</comment>
<protein>
    <submittedName>
        <fullName evidence="1">Uncharacterized protein</fullName>
    </submittedName>
</protein>
<gene>
    <name evidence="1" type="ORF">BJ998_002121</name>
</gene>
<sequence>MTCRDVAGRRRDLTVFVSQGHVVLVAPPGETAVLAPLEVGRLRAALRDAVVTASEPA</sequence>
<reference evidence="1 2" key="1">
    <citation type="submission" date="2020-08" db="EMBL/GenBank/DDBJ databases">
        <title>Sequencing the genomes of 1000 actinobacteria strains.</title>
        <authorList>
            <person name="Klenk H.-P."/>
        </authorList>
    </citation>
    <scope>NUCLEOTIDE SEQUENCE [LARGE SCALE GENOMIC DNA]</scope>
    <source>
        <strain evidence="1 2">DSM 43851</strain>
    </source>
</reference>
<dbReference type="AlphaFoldDB" id="A0A7W9KE45"/>
<evidence type="ECO:0000313" key="2">
    <source>
        <dbReference type="Proteomes" id="UP000585638"/>
    </source>
</evidence>
<accession>A0A7W9KE45</accession>
<keyword evidence="2" id="KW-1185">Reference proteome</keyword>
<organism evidence="1 2">
    <name type="scientific">Kutzneria kofuensis</name>
    <dbReference type="NCBI Taxonomy" id="103725"/>
    <lineage>
        <taxon>Bacteria</taxon>
        <taxon>Bacillati</taxon>
        <taxon>Actinomycetota</taxon>
        <taxon>Actinomycetes</taxon>
        <taxon>Pseudonocardiales</taxon>
        <taxon>Pseudonocardiaceae</taxon>
        <taxon>Kutzneria</taxon>
    </lineage>
</organism>